<dbReference type="GO" id="GO:0071111">
    <property type="term" value="F:cyclic-guanylate-specific phosphodiesterase activity"/>
    <property type="evidence" value="ECO:0007669"/>
    <property type="project" value="InterPro"/>
</dbReference>
<proteinExistence type="predicted"/>
<dbReference type="Gene3D" id="3.20.20.450">
    <property type="entry name" value="EAL domain"/>
    <property type="match status" value="1"/>
</dbReference>
<evidence type="ECO:0000256" key="1">
    <source>
        <dbReference type="SAM" id="Phobius"/>
    </source>
</evidence>
<dbReference type="Pfam" id="PF00563">
    <property type="entry name" value="EAL"/>
    <property type="match status" value="1"/>
</dbReference>
<dbReference type="KEGG" id="tvr:TVD_08980"/>
<evidence type="ECO:0000313" key="4">
    <source>
        <dbReference type="Proteomes" id="UP000064201"/>
    </source>
</evidence>
<dbReference type="PANTHER" id="PTHR33121:SF70">
    <property type="entry name" value="SIGNALING PROTEIN YKOW"/>
    <property type="match status" value="1"/>
</dbReference>
<keyword evidence="1" id="KW-0812">Transmembrane</keyword>
<dbReference type="AlphaFoldDB" id="A0A0G3G532"/>
<accession>A0A0G3G532</accession>
<keyword evidence="1" id="KW-0472">Membrane</keyword>
<sequence length="409" mass="45060">MSRFPSALPSTGGIRYTDYLARTTLRAWVGMSFVGASLLILGGLALSWLIVYTAGGADSIVPHFYYVPILFAAARFGAGAALVVALVAGVLAGPMTPVDVTAGIAQETERWLTRTGFFVGIGQLMAWLVIPALHPVTEELRRMRQEFDIRRGLRHNEFFLRYQPIYSLAQERHVGVEALIRWQHPIRGELSPAEFLDVAEDSTLIHDICDLALDEGCRQAAAWKALAAEHGRPAWYVAINLSAHDIVRPEMAAHVAAALDRHRLPPELLHIELTETVLAMDAATDALKQLKSLGIQLAIDDFGTGYSSLAYLNRFPIDILKIDRQLISGLGIDPSAHDLSRGMVLLAESLGLRTIAEGVETKEQLAIGRELKFDCIQGYYFARPLRAEEIPSLLLSDTPRIGHLHAVRY</sequence>
<dbReference type="InterPro" id="IPR035919">
    <property type="entry name" value="EAL_sf"/>
</dbReference>
<dbReference type="OrthoDB" id="9812358at2"/>
<dbReference type="CDD" id="cd01948">
    <property type="entry name" value="EAL"/>
    <property type="match status" value="1"/>
</dbReference>
<keyword evidence="4" id="KW-1185">Reference proteome</keyword>
<feature type="transmembrane region" description="Helical" evidence="1">
    <location>
        <begin position="64"/>
        <end position="91"/>
    </location>
</feature>
<dbReference type="PROSITE" id="PS50883">
    <property type="entry name" value="EAL"/>
    <property type="match status" value="1"/>
</dbReference>
<feature type="domain" description="EAL" evidence="2">
    <location>
        <begin position="142"/>
        <end position="398"/>
    </location>
</feature>
<feature type="transmembrane region" description="Helical" evidence="1">
    <location>
        <begin position="27"/>
        <end position="52"/>
    </location>
</feature>
<dbReference type="InterPro" id="IPR001633">
    <property type="entry name" value="EAL_dom"/>
</dbReference>
<reference evidence="3 4" key="1">
    <citation type="submission" date="2015-04" db="EMBL/GenBank/DDBJ databases">
        <title>Complete Sequence for the Genome of the Thioalkalivibrio versutus D301.</title>
        <authorList>
            <person name="Mu T."/>
            <person name="Zhou J."/>
            <person name="Xu X."/>
        </authorList>
    </citation>
    <scope>NUCLEOTIDE SEQUENCE [LARGE SCALE GENOMIC DNA]</scope>
    <source>
        <strain evidence="3 4">D301</strain>
    </source>
</reference>
<evidence type="ECO:0000313" key="3">
    <source>
        <dbReference type="EMBL" id="AKJ95479.1"/>
    </source>
</evidence>
<dbReference type="Proteomes" id="UP000064201">
    <property type="component" value="Chromosome"/>
</dbReference>
<dbReference type="PANTHER" id="PTHR33121">
    <property type="entry name" value="CYCLIC DI-GMP PHOSPHODIESTERASE PDEF"/>
    <property type="match status" value="1"/>
</dbReference>
<dbReference type="SMART" id="SM00052">
    <property type="entry name" value="EAL"/>
    <property type="match status" value="1"/>
</dbReference>
<dbReference type="STRING" id="106634.TVD_08980"/>
<dbReference type="InterPro" id="IPR050706">
    <property type="entry name" value="Cyclic-di-GMP_PDE-like"/>
</dbReference>
<protein>
    <submittedName>
        <fullName evidence="3">Diguanylate phosphodiesterase</fullName>
    </submittedName>
</protein>
<keyword evidence="1" id="KW-1133">Transmembrane helix</keyword>
<feature type="transmembrane region" description="Helical" evidence="1">
    <location>
        <begin position="111"/>
        <end position="133"/>
    </location>
</feature>
<gene>
    <name evidence="3" type="ORF">TVD_08980</name>
</gene>
<organism evidence="3 4">
    <name type="scientific">Thioalkalivibrio versutus</name>
    <dbReference type="NCBI Taxonomy" id="106634"/>
    <lineage>
        <taxon>Bacteria</taxon>
        <taxon>Pseudomonadati</taxon>
        <taxon>Pseudomonadota</taxon>
        <taxon>Gammaproteobacteria</taxon>
        <taxon>Chromatiales</taxon>
        <taxon>Ectothiorhodospiraceae</taxon>
        <taxon>Thioalkalivibrio</taxon>
    </lineage>
</organism>
<evidence type="ECO:0000259" key="2">
    <source>
        <dbReference type="PROSITE" id="PS50883"/>
    </source>
</evidence>
<dbReference type="PATRIC" id="fig|106634.4.peg.1836"/>
<name>A0A0G3G532_9GAMM</name>
<dbReference type="RefSeq" id="WP_047251403.1">
    <property type="nucleotide sequence ID" value="NZ_CP011367.1"/>
</dbReference>
<dbReference type="EMBL" id="CP011367">
    <property type="protein sequence ID" value="AKJ95479.1"/>
    <property type="molecule type" value="Genomic_DNA"/>
</dbReference>
<dbReference type="SUPFAM" id="SSF141868">
    <property type="entry name" value="EAL domain-like"/>
    <property type="match status" value="1"/>
</dbReference>